<dbReference type="EMBL" id="JACJIA010000003">
    <property type="protein sequence ID" value="MBA8951278.1"/>
    <property type="molecule type" value="Genomic_DNA"/>
</dbReference>
<name>A0A7W3LNA7_ACTNM</name>
<dbReference type="Proteomes" id="UP000572680">
    <property type="component" value="Unassembled WGS sequence"/>
</dbReference>
<dbReference type="InterPro" id="IPR036890">
    <property type="entry name" value="HATPase_C_sf"/>
</dbReference>
<dbReference type="GO" id="GO:0004674">
    <property type="term" value="F:protein serine/threonine kinase activity"/>
    <property type="evidence" value="ECO:0007669"/>
    <property type="project" value="UniProtKB-KW"/>
</dbReference>
<sequence>MDEFLGAAVPFLSGGVAEGDHVVAVAKLANRTLLQEALGDAAEKVEFVDAVEWYDHPARRLADCLTDAERAQREGRRLRVLGDPGEWARRDPAEVVEWQRIEALSNVALRGTGAFVLCPYARSLPSGVVAAGRRTHPETVTGAANPSYVDPWEFSRRCDSGPLPEPPEDAEVMPVETPDLYWLRMYVGYHAKAWGMPEDDVQRLLVAVTEVMTNAVRHGKPPYELRMWVDGGDVVTEVADGGRWADGASFGLLPPRPAGRFGLWAVRLLCSALQIRTGDDGSIVRLRLRLPAVPAVPVNTG</sequence>
<evidence type="ECO:0000313" key="5">
    <source>
        <dbReference type="Proteomes" id="UP000572680"/>
    </source>
</evidence>
<evidence type="ECO:0000259" key="3">
    <source>
        <dbReference type="Pfam" id="PF14417"/>
    </source>
</evidence>
<keyword evidence="5" id="KW-1185">Reference proteome</keyword>
<dbReference type="NCBIfam" id="NF041045">
    <property type="entry name" value="RsbA_anti_sig"/>
    <property type="match status" value="1"/>
</dbReference>
<accession>A0A7W3LNA7</accession>
<dbReference type="CDD" id="cd16936">
    <property type="entry name" value="HATPase_RsbW-like"/>
    <property type="match status" value="1"/>
</dbReference>
<reference evidence="4 5" key="1">
    <citation type="submission" date="2020-08" db="EMBL/GenBank/DDBJ databases">
        <title>Genomic Encyclopedia of Type Strains, Phase IV (KMG-IV): sequencing the most valuable type-strain genomes for metagenomic binning, comparative biology and taxonomic classification.</title>
        <authorList>
            <person name="Goeker M."/>
        </authorList>
    </citation>
    <scope>NUCLEOTIDE SEQUENCE [LARGE SCALE GENOMIC DNA]</scope>
    <source>
        <strain evidence="4 5">DSM 44197</strain>
    </source>
</reference>
<dbReference type="InterPro" id="IPR003594">
    <property type="entry name" value="HATPase_dom"/>
</dbReference>
<keyword evidence="1" id="KW-0808">Transferase</keyword>
<evidence type="ECO:0008006" key="6">
    <source>
        <dbReference type="Google" id="ProtNLM"/>
    </source>
</evidence>
<comment type="caution">
    <text evidence="4">The sequence shown here is derived from an EMBL/GenBank/DDBJ whole genome shotgun (WGS) entry which is preliminary data.</text>
</comment>
<keyword evidence="1" id="KW-0723">Serine/threonine-protein kinase</keyword>
<organism evidence="4 5">
    <name type="scientific">Actinomadura namibiensis</name>
    <dbReference type="NCBI Taxonomy" id="182080"/>
    <lineage>
        <taxon>Bacteria</taxon>
        <taxon>Bacillati</taxon>
        <taxon>Actinomycetota</taxon>
        <taxon>Actinomycetes</taxon>
        <taxon>Streptosporangiales</taxon>
        <taxon>Thermomonosporaceae</taxon>
        <taxon>Actinomadura</taxon>
    </lineage>
</organism>
<dbReference type="Pfam" id="PF14417">
    <property type="entry name" value="MEDS"/>
    <property type="match status" value="1"/>
</dbReference>
<dbReference type="InterPro" id="IPR025847">
    <property type="entry name" value="MEDS_domain"/>
</dbReference>
<evidence type="ECO:0000256" key="1">
    <source>
        <dbReference type="ARBA" id="ARBA00022527"/>
    </source>
</evidence>
<proteinExistence type="predicted"/>
<dbReference type="InterPro" id="IPR050267">
    <property type="entry name" value="Anti-sigma-factor_SerPK"/>
</dbReference>
<dbReference type="PANTHER" id="PTHR35526">
    <property type="entry name" value="ANTI-SIGMA-F FACTOR RSBW-RELATED"/>
    <property type="match status" value="1"/>
</dbReference>
<gene>
    <name evidence="4" type="ORF">HNR61_002909</name>
</gene>
<dbReference type="InterPro" id="IPR047718">
    <property type="entry name" value="RsbA-like_anti_sig"/>
</dbReference>
<evidence type="ECO:0000259" key="2">
    <source>
        <dbReference type="Pfam" id="PF13581"/>
    </source>
</evidence>
<feature type="domain" description="Histidine kinase/HSP90-like ATPase" evidence="2">
    <location>
        <begin position="183"/>
        <end position="287"/>
    </location>
</feature>
<protein>
    <recommendedName>
        <fullName evidence="6">Sensor histidine kinase</fullName>
    </recommendedName>
</protein>
<dbReference type="PANTHER" id="PTHR35526:SF3">
    <property type="entry name" value="ANTI-SIGMA-F FACTOR RSBW"/>
    <property type="match status" value="1"/>
</dbReference>
<dbReference type="Pfam" id="PF13581">
    <property type="entry name" value="HATPase_c_2"/>
    <property type="match status" value="1"/>
</dbReference>
<dbReference type="SUPFAM" id="SSF55874">
    <property type="entry name" value="ATPase domain of HSP90 chaperone/DNA topoisomerase II/histidine kinase"/>
    <property type="match status" value="1"/>
</dbReference>
<evidence type="ECO:0000313" key="4">
    <source>
        <dbReference type="EMBL" id="MBA8951278.1"/>
    </source>
</evidence>
<dbReference type="Gene3D" id="3.30.565.10">
    <property type="entry name" value="Histidine kinase-like ATPase, C-terminal domain"/>
    <property type="match status" value="1"/>
</dbReference>
<dbReference type="AlphaFoldDB" id="A0A7W3LNA7"/>
<feature type="domain" description="MEDS" evidence="3">
    <location>
        <begin position="2"/>
        <end position="137"/>
    </location>
</feature>
<keyword evidence="1" id="KW-0418">Kinase</keyword>